<keyword evidence="4" id="KW-0479">Metal-binding</keyword>
<dbReference type="Proteomes" id="UP001499938">
    <property type="component" value="Unassembled WGS sequence"/>
</dbReference>
<evidence type="ECO:0000256" key="2">
    <source>
        <dbReference type="ARBA" id="ARBA00004613"/>
    </source>
</evidence>
<evidence type="ECO:0000313" key="12">
    <source>
        <dbReference type="Proteomes" id="UP001499938"/>
    </source>
</evidence>
<proteinExistence type="inferred from homology"/>
<dbReference type="Pfam" id="PF07602">
    <property type="entry name" value="DUF1565"/>
    <property type="match status" value="1"/>
</dbReference>
<dbReference type="InterPro" id="IPR052052">
    <property type="entry name" value="Polysaccharide_Lyase_9"/>
</dbReference>
<evidence type="ECO:0000256" key="4">
    <source>
        <dbReference type="ARBA" id="ARBA00022723"/>
    </source>
</evidence>
<feature type="domain" description="DUF1565" evidence="10">
    <location>
        <begin position="39"/>
        <end position="77"/>
    </location>
</feature>
<dbReference type="RefSeq" id="WP_344084791.1">
    <property type="nucleotide sequence ID" value="NZ_BAAAPO010000033.1"/>
</dbReference>
<dbReference type="EMBL" id="BAAAPO010000033">
    <property type="protein sequence ID" value="GAA1796842.1"/>
    <property type="molecule type" value="Genomic_DNA"/>
</dbReference>
<keyword evidence="6" id="KW-0106">Calcium</keyword>
<sequence length="427" mass="44647">MPSTTTRLAAAGIAALTGAAAFAAAPAQAAGTEIHVSTKGSDSAAGTAAAPLRTVQAAIDRATPGTTIKVHAGTYSEVLNIKNSGTASARIVVTNAGDGAVTLTSAQAPDSCSNRRPSSRRTIKIMTGADYWTFQGLNIVHGAYLSGKGSGKAYSWHAGLVKKGLWEPRRQVPGTGSRNPTAARGAAAYLAKVTGTAMDPVEGISFIGNTMTGRGIYASLSNSGVVKDNVIKDIICGTGPGVWAMNHSNFWQVSGNDISRIKPAVGAHFMHEGIRFGSAANYNTITNNYVHDLEGDGRAFNTDVDGSWNTFSNNRAANVAIGYNDQMSGWGNTWTNNTVTRYRTYAFAFRMKDGSLRLPSKHSSTNGAIVSGNVASSPAGGRGLGIGGSMNSKFTGNTFPNVFLGKYLKTYWGKYGNTWNGSTRPPV</sequence>
<reference evidence="11 12" key="1">
    <citation type="journal article" date="2019" name="Int. J. Syst. Evol. Microbiol.">
        <title>The Global Catalogue of Microorganisms (GCM) 10K type strain sequencing project: providing services to taxonomists for standard genome sequencing and annotation.</title>
        <authorList>
            <consortium name="The Broad Institute Genomics Platform"/>
            <consortium name="The Broad Institute Genome Sequencing Center for Infectious Disease"/>
            <person name="Wu L."/>
            <person name="Ma J."/>
        </authorList>
    </citation>
    <scope>NUCLEOTIDE SEQUENCE [LARGE SCALE GENOMIC DNA]</scope>
    <source>
        <strain evidence="11 12">JCM 15592</strain>
    </source>
</reference>
<keyword evidence="7" id="KW-0456">Lyase</keyword>
<dbReference type="SUPFAM" id="SSF51126">
    <property type="entry name" value="Pectin lyase-like"/>
    <property type="match status" value="1"/>
</dbReference>
<evidence type="ECO:0000256" key="5">
    <source>
        <dbReference type="ARBA" id="ARBA00022729"/>
    </source>
</evidence>
<comment type="caution">
    <text evidence="11">The sequence shown here is derived from an EMBL/GenBank/DDBJ whole genome shotgun (WGS) entry which is preliminary data.</text>
</comment>
<organism evidence="11 12">
    <name type="scientific">Nostocoides veronense</name>
    <dbReference type="NCBI Taxonomy" id="330836"/>
    <lineage>
        <taxon>Bacteria</taxon>
        <taxon>Bacillati</taxon>
        <taxon>Actinomycetota</taxon>
        <taxon>Actinomycetes</taxon>
        <taxon>Micrococcales</taxon>
        <taxon>Intrasporangiaceae</taxon>
        <taxon>Nostocoides</taxon>
    </lineage>
</organism>
<name>A0ABN2LQW5_9MICO</name>
<comment type="similarity">
    <text evidence="8">Belongs to the polysaccharide lyase 9 family.</text>
</comment>
<evidence type="ECO:0000256" key="3">
    <source>
        <dbReference type="ARBA" id="ARBA00022525"/>
    </source>
</evidence>
<feature type="chain" id="PRO_5045352439" description="DUF1565 domain-containing protein" evidence="9">
    <location>
        <begin position="30"/>
        <end position="427"/>
    </location>
</feature>
<dbReference type="InterPro" id="IPR011459">
    <property type="entry name" value="DUF1565"/>
</dbReference>
<evidence type="ECO:0000256" key="7">
    <source>
        <dbReference type="ARBA" id="ARBA00023239"/>
    </source>
</evidence>
<keyword evidence="5 9" id="KW-0732">Signal</keyword>
<evidence type="ECO:0000256" key="8">
    <source>
        <dbReference type="ARBA" id="ARBA00038263"/>
    </source>
</evidence>
<keyword evidence="12" id="KW-1185">Reference proteome</keyword>
<comment type="cofactor">
    <cofactor evidence="1">
        <name>Ca(2+)</name>
        <dbReference type="ChEBI" id="CHEBI:29108"/>
    </cofactor>
</comment>
<evidence type="ECO:0000256" key="9">
    <source>
        <dbReference type="SAM" id="SignalP"/>
    </source>
</evidence>
<dbReference type="PANTHER" id="PTHR40088:SF1">
    <property type="entry name" value="PECTATE LYASE PEL9"/>
    <property type="match status" value="1"/>
</dbReference>
<dbReference type="InterPro" id="IPR011050">
    <property type="entry name" value="Pectin_lyase_fold/virulence"/>
</dbReference>
<dbReference type="Gene3D" id="2.160.20.10">
    <property type="entry name" value="Single-stranded right-handed beta-helix, Pectin lyase-like"/>
    <property type="match status" value="1"/>
</dbReference>
<gene>
    <name evidence="11" type="ORF">GCM10009811_21340</name>
</gene>
<protein>
    <recommendedName>
        <fullName evidence="10">DUF1565 domain-containing protein</fullName>
    </recommendedName>
</protein>
<comment type="subcellular location">
    <subcellularLocation>
        <location evidence="2">Secreted</location>
    </subcellularLocation>
</comment>
<accession>A0ABN2LQW5</accession>
<feature type="signal peptide" evidence="9">
    <location>
        <begin position="1"/>
        <end position="29"/>
    </location>
</feature>
<keyword evidence="3" id="KW-0964">Secreted</keyword>
<evidence type="ECO:0000256" key="6">
    <source>
        <dbReference type="ARBA" id="ARBA00022837"/>
    </source>
</evidence>
<evidence type="ECO:0000313" key="11">
    <source>
        <dbReference type="EMBL" id="GAA1796842.1"/>
    </source>
</evidence>
<dbReference type="PANTHER" id="PTHR40088">
    <property type="entry name" value="PECTATE LYASE (EUROFUNG)"/>
    <property type="match status" value="1"/>
</dbReference>
<evidence type="ECO:0000259" key="10">
    <source>
        <dbReference type="Pfam" id="PF07602"/>
    </source>
</evidence>
<evidence type="ECO:0000256" key="1">
    <source>
        <dbReference type="ARBA" id="ARBA00001913"/>
    </source>
</evidence>
<dbReference type="InterPro" id="IPR012334">
    <property type="entry name" value="Pectin_lyas_fold"/>
</dbReference>